<dbReference type="Proteomes" id="UP000639338">
    <property type="component" value="Unassembled WGS sequence"/>
</dbReference>
<name>A0A835CQZ3_APHGI</name>
<evidence type="ECO:0000256" key="1">
    <source>
        <dbReference type="SAM" id="MobiDB-lite"/>
    </source>
</evidence>
<dbReference type="AlphaFoldDB" id="A0A835CQZ3"/>
<feature type="region of interest" description="Disordered" evidence="1">
    <location>
        <begin position="25"/>
        <end position="50"/>
    </location>
</feature>
<sequence length="409" mass="48030">MLAITAAALLLDECEEHERYLEKEHQKNELRLRNSPHAEESSPQSYPDVDNTENLFERREEFQDNLRDIVVNGKSFNNLHTIYSTLINQYPDIELTYPFERAVELMKNWEHGEFLEVPLSLKEYTRILLSETWKNVLTKWNEVEMSVHTVESFDGNCITVFADHSYLQLFIDSTDFKLDVCPLDDTNVPKVEKLMNISVLVSNEWWPIAWVLIEKSTVETYTAVFHVLNSVHGVMNKPDKIVLSYFETQLGDSINLYFPSSTVICTMSVADELDRIHGKKYTSIMLIKTPRISRCFKKLLELDQLPADEIESSFERLFESSKMFDNEFLKIAFNCYRELWIEKITPKRISCFENRNIKLAKIAKIFESIDLPDVAKWTTVFRPFKIWKFTERLLVIMIILRSKIHLSID</sequence>
<accession>A0A835CQZ3</accession>
<dbReference type="OrthoDB" id="90756at2759"/>
<proteinExistence type="predicted"/>
<evidence type="ECO:0000313" key="3">
    <source>
        <dbReference type="Proteomes" id="UP000639338"/>
    </source>
</evidence>
<feature type="compositionally biased region" description="Basic and acidic residues" evidence="1">
    <location>
        <begin position="25"/>
        <end position="40"/>
    </location>
</feature>
<organism evidence="2 3">
    <name type="scientific">Aphidius gifuensis</name>
    <name type="common">Parasitoid wasp</name>
    <dbReference type="NCBI Taxonomy" id="684658"/>
    <lineage>
        <taxon>Eukaryota</taxon>
        <taxon>Metazoa</taxon>
        <taxon>Ecdysozoa</taxon>
        <taxon>Arthropoda</taxon>
        <taxon>Hexapoda</taxon>
        <taxon>Insecta</taxon>
        <taxon>Pterygota</taxon>
        <taxon>Neoptera</taxon>
        <taxon>Endopterygota</taxon>
        <taxon>Hymenoptera</taxon>
        <taxon>Apocrita</taxon>
        <taxon>Ichneumonoidea</taxon>
        <taxon>Braconidae</taxon>
        <taxon>Aphidiinae</taxon>
        <taxon>Aphidius</taxon>
    </lineage>
</organism>
<dbReference type="EMBL" id="JACMRX010000003">
    <property type="protein sequence ID" value="KAF7992299.1"/>
    <property type="molecule type" value="Genomic_DNA"/>
</dbReference>
<reference evidence="2 3" key="1">
    <citation type="submission" date="2020-08" db="EMBL/GenBank/DDBJ databases">
        <title>Aphidius gifuensis genome sequencing and assembly.</title>
        <authorList>
            <person name="Du Z."/>
        </authorList>
    </citation>
    <scope>NUCLEOTIDE SEQUENCE [LARGE SCALE GENOMIC DNA]</scope>
    <source>
        <strain evidence="2">YNYX2018</strain>
        <tissue evidence="2">Adults</tissue>
    </source>
</reference>
<evidence type="ECO:0000313" key="2">
    <source>
        <dbReference type="EMBL" id="KAF7992299.1"/>
    </source>
</evidence>
<keyword evidence="3" id="KW-1185">Reference proteome</keyword>
<comment type="caution">
    <text evidence="2">The sequence shown here is derived from an EMBL/GenBank/DDBJ whole genome shotgun (WGS) entry which is preliminary data.</text>
</comment>
<gene>
    <name evidence="2" type="ORF">HCN44_001624</name>
</gene>
<protein>
    <submittedName>
        <fullName evidence="2">Uncharacterized protein</fullName>
    </submittedName>
</protein>